<evidence type="ECO:0000313" key="4">
    <source>
        <dbReference type="Proteomes" id="UP001595075"/>
    </source>
</evidence>
<feature type="compositionally biased region" description="Basic and acidic residues" evidence="1">
    <location>
        <begin position="707"/>
        <end position="718"/>
    </location>
</feature>
<feature type="compositionally biased region" description="Polar residues" evidence="1">
    <location>
        <begin position="510"/>
        <end position="528"/>
    </location>
</feature>
<dbReference type="Pfam" id="PF20233">
    <property type="entry name" value="DUF6590"/>
    <property type="match status" value="1"/>
</dbReference>
<evidence type="ECO:0000259" key="2">
    <source>
        <dbReference type="Pfam" id="PF20233"/>
    </source>
</evidence>
<feature type="region of interest" description="Disordered" evidence="1">
    <location>
        <begin position="1531"/>
        <end position="1575"/>
    </location>
</feature>
<evidence type="ECO:0000256" key="1">
    <source>
        <dbReference type="SAM" id="MobiDB-lite"/>
    </source>
</evidence>
<feature type="compositionally biased region" description="Low complexity" evidence="1">
    <location>
        <begin position="401"/>
        <end position="413"/>
    </location>
</feature>
<feature type="compositionally biased region" description="Polar residues" evidence="1">
    <location>
        <begin position="23"/>
        <end position="32"/>
    </location>
</feature>
<dbReference type="InterPro" id="IPR046497">
    <property type="entry name" value="DUF6590"/>
</dbReference>
<organism evidence="3 4">
    <name type="scientific">Oculimacula yallundae</name>
    <dbReference type="NCBI Taxonomy" id="86028"/>
    <lineage>
        <taxon>Eukaryota</taxon>
        <taxon>Fungi</taxon>
        <taxon>Dikarya</taxon>
        <taxon>Ascomycota</taxon>
        <taxon>Pezizomycotina</taxon>
        <taxon>Leotiomycetes</taxon>
        <taxon>Helotiales</taxon>
        <taxon>Ploettnerulaceae</taxon>
        <taxon>Oculimacula</taxon>
    </lineage>
</organism>
<protein>
    <recommendedName>
        <fullName evidence="2">DUF6590 domain-containing protein</fullName>
    </recommendedName>
</protein>
<feature type="compositionally biased region" description="Polar residues" evidence="1">
    <location>
        <begin position="1459"/>
        <end position="1479"/>
    </location>
</feature>
<feature type="region of interest" description="Disordered" evidence="1">
    <location>
        <begin position="498"/>
        <end position="541"/>
    </location>
</feature>
<feature type="region of interest" description="Disordered" evidence="1">
    <location>
        <begin position="1459"/>
        <end position="1498"/>
    </location>
</feature>
<feature type="compositionally biased region" description="Basic and acidic residues" evidence="1">
    <location>
        <begin position="1"/>
        <end position="19"/>
    </location>
</feature>
<feature type="compositionally biased region" description="Basic and acidic residues" evidence="1">
    <location>
        <begin position="458"/>
        <end position="474"/>
    </location>
</feature>
<evidence type="ECO:0000313" key="3">
    <source>
        <dbReference type="EMBL" id="KAL2064681.1"/>
    </source>
</evidence>
<feature type="region of interest" description="Disordered" evidence="1">
    <location>
        <begin position="447"/>
        <end position="481"/>
    </location>
</feature>
<feature type="compositionally biased region" description="Low complexity" evidence="1">
    <location>
        <begin position="1485"/>
        <end position="1498"/>
    </location>
</feature>
<proteinExistence type="predicted"/>
<gene>
    <name evidence="3" type="ORF">VTL71DRAFT_3819</name>
</gene>
<feature type="region of interest" description="Disordered" evidence="1">
    <location>
        <begin position="705"/>
        <end position="737"/>
    </location>
</feature>
<comment type="caution">
    <text evidence="3">The sequence shown here is derived from an EMBL/GenBank/DDBJ whole genome shotgun (WGS) entry which is preliminary data.</text>
</comment>
<reference evidence="3 4" key="1">
    <citation type="journal article" date="2024" name="Commun. Biol.">
        <title>Comparative genomic analysis of thermophilic fungi reveals convergent evolutionary adaptations and gene losses.</title>
        <authorList>
            <person name="Steindorff A.S."/>
            <person name="Aguilar-Pontes M.V."/>
            <person name="Robinson A.J."/>
            <person name="Andreopoulos B."/>
            <person name="LaButti K."/>
            <person name="Kuo A."/>
            <person name="Mondo S."/>
            <person name="Riley R."/>
            <person name="Otillar R."/>
            <person name="Haridas S."/>
            <person name="Lipzen A."/>
            <person name="Grimwood J."/>
            <person name="Schmutz J."/>
            <person name="Clum A."/>
            <person name="Reid I.D."/>
            <person name="Moisan M.C."/>
            <person name="Butler G."/>
            <person name="Nguyen T.T.M."/>
            <person name="Dewar K."/>
            <person name="Conant G."/>
            <person name="Drula E."/>
            <person name="Henrissat B."/>
            <person name="Hansel C."/>
            <person name="Singer S."/>
            <person name="Hutchinson M.I."/>
            <person name="de Vries R.P."/>
            <person name="Natvig D.O."/>
            <person name="Powell A.J."/>
            <person name="Tsang A."/>
            <person name="Grigoriev I.V."/>
        </authorList>
    </citation>
    <scope>NUCLEOTIDE SEQUENCE [LARGE SCALE GENOMIC DNA]</scope>
    <source>
        <strain evidence="3 4">CBS 494.80</strain>
    </source>
</reference>
<dbReference type="PANTHER" id="PTHR35391">
    <property type="entry name" value="C2H2-TYPE DOMAIN-CONTAINING PROTEIN-RELATED"/>
    <property type="match status" value="1"/>
</dbReference>
<dbReference type="EMBL" id="JAZHXI010000013">
    <property type="protein sequence ID" value="KAL2064681.1"/>
    <property type="molecule type" value="Genomic_DNA"/>
</dbReference>
<dbReference type="Proteomes" id="UP001595075">
    <property type="component" value="Unassembled WGS sequence"/>
</dbReference>
<dbReference type="PANTHER" id="PTHR35391:SF5">
    <property type="entry name" value="DUF6590 DOMAIN-CONTAINING PROTEIN"/>
    <property type="match status" value="1"/>
</dbReference>
<name>A0ABR4C5S5_9HELO</name>
<keyword evidence="4" id="KW-1185">Reference proteome</keyword>
<sequence length="1575" mass="175903">MTDFHASRSAKETTIRDEVIDTESMSPSTGPNPNADGGDEYGGTHPTTKISQGDAALVNFMSEDRGNHPSPSRNNSQDLDSEPFGENKKDLATDPSLEHASPVIPNNRLIRGTDGETEKLDLSYAKRSGDYKKFFRPGRVFSTLWTEPYETSNDNDSLFNTVVTYKVKYGQRVYSKIRRFVVVELDETRRSCTCLPIISYGGKGYRKRGINLDNHGLIYNSQAPPPRVKGITKEPLRIISSEGVEHLNNSTLINYGRVYTVETNVKVKDVGNLTLESKALLQTYYQGVLLELLDYDNDIAVVLGSSTMDQPNLSIAPSDVPRYIPDSYQQQPCENISGEKSGYANHTYLATSSYRQPERMITPGNAPAYNVSENYILDSNDDQLGFRSHRQYHFEPQANGIISSSPRIPSASSEMYLPTEGPSYRQDSSLWESFDVNSHSERDQIYPEQQVVGKPHRPPPDDDVRQSDEADHPADWPSKAFSDDFTVPVFEYAQADEQCRESTPYGEDSANVNTGHSSYHTIDNTPQVTDHAMDRSSSSTGLKPIYAEDVTESTSRITSVNTWLSSIVHANSESIVQEQFSPEARRVTPPLRRASVESLESLVFSSKKSDSSCSSLASQRNGAERLIDVLRQDNQLKKLYAEAASKVDPEKFRKNFRRCLIQCSEHLKAESALNDSRTRKESIDCARAVRRYSREAATDIGNSLQTRDLRLREPHEDMLSDDSDTDDGLDPLQNPNISTKDISEPLSLECTLTSSAAFRLLKENLSLFLNPDPVKRALFTTWPVIHSRSLPLTIQYHVSWFLTSFLRSHFSCEESLKNVLTITGQAPEYEARSCGDYLTDTWPEVGSLLLDALQTLVGGNPSVEIQNENLVLSLKILDELEDASTISVAVTAVHTIHAKAASAISWLCSALRSSPHIPVACSTASVEAVKSKSTELIIQILSGDLQVIIDDQACWHPLFPHTVLAEGYPIRDRVEGKGLDISFGNMAMMGQSLRLVEYDGGLILEGLRAFLIPKALLSDGSVQWHFEHKRLGHCRKPRKLFEVLRQVHLIKRYKSLDVEDLIGRRCFLGWADEVEVIIATESYSTKRIHWSESDKVQGSAHLKSHGITTGTEGLGIWGVSANRTWLPIAVPSRITLRQNKDISDTLDDECEARVMVYDTETKISHLLPQADVTLFLAHRVLRRRQQILSDDKGEAVTLPYASADFKALDILQNCLSFDMSRRGSGRNPTRRYFGDLVKEIWNALDCVENALVSNEVEWTTVDKGAPEYLHGVEFRDLEDMKPSMRISQAKVDKPWVHLVVTEPTVPVLFCQGLGQPIVTRNPGLLCESWLKVPQGHNYMVATCDTICSWLDRHDNGEGSRLSERVEWKVDSRVARKGLIYSHGNRKNGSVHHEQQLSFVKKASMNTKIYELVRRFENGGLIFGSTHLRKPCSEKLSQPIGPARLETHHQIHSHMPIFVSQQPSDVPEGSSDTSVETDVSLSVDGPSSTPSLSSSQLSQADQETLSDIVICSPPLSLPTRIRCQPQHTADTNLEDVDLSRTSDNGNPIADSTPRLIKRKKRQDHLRGGEDAGGGWF</sequence>
<feature type="domain" description="DUF6590" evidence="2">
    <location>
        <begin position="132"/>
        <end position="281"/>
    </location>
</feature>
<accession>A0ABR4C5S5</accession>
<feature type="region of interest" description="Disordered" evidence="1">
    <location>
        <begin position="1"/>
        <end position="112"/>
    </location>
</feature>
<feature type="region of interest" description="Disordered" evidence="1">
    <location>
        <begin position="397"/>
        <end position="426"/>
    </location>
</feature>
<feature type="compositionally biased region" description="Acidic residues" evidence="1">
    <location>
        <begin position="719"/>
        <end position="729"/>
    </location>
</feature>
<feature type="compositionally biased region" description="Polar residues" evidence="1">
    <location>
        <begin position="69"/>
        <end position="78"/>
    </location>
</feature>